<dbReference type="SMART" id="SM00342">
    <property type="entry name" value="HTH_ARAC"/>
    <property type="match status" value="1"/>
</dbReference>
<name>A0ABP7IAN9_9ACTN</name>
<evidence type="ECO:0000256" key="1">
    <source>
        <dbReference type="ARBA" id="ARBA00023015"/>
    </source>
</evidence>
<comment type="caution">
    <text evidence="5">The sequence shown here is derived from an EMBL/GenBank/DDBJ whole genome shotgun (WGS) entry which is preliminary data.</text>
</comment>
<keyword evidence="3" id="KW-0804">Transcription</keyword>
<dbReference type="InterPro" id="IPR018060">
    <property type="entry name" value="HTH_AraC"/>
</dbReference>
<evidence type="ECO:0000256" key="2">
    <source>
        <dbReference type="ARBA" id="ARBA00023125"/>
    </source>
</evidence>
<dbReference type="Proteomes" id="UP001500888">
    <property type="component" value="Unassembled WGS sequence"/>
</dbReference>
<dbReference type="Pfam" id="PF12833">
    <property type="entry name" value="HTH_18"/>
    <property type="match status" value="1"/>
</dbReference>
<sequence length="280" mass="30298">MEMVLGVPAPGLRPLISHYHGYHERDAPPGRHRGLPSPYLTIIVTLDDPLTIAAHPDPRQSPGRYDTLVGGLHTSPALITNKGSQAGVQLALSPLGARALLGVPAGELRNLVVDGADVLGRTAHELHDRLNAVASWAERFMILDELLLRRANLESVVPAELARAWRVLLATGGRAPVADLARHVGWSSRHLSARFNAEIGLTPKAAARVVRFDRTRQTLQQRAAAPPVLADLAAESGYYDQAHLAREFRDLAGCSPTRWLAEEFRYIQAAPPVAAAHSTV</sequence>
<protein>
    <submittedName>
        <fullName evidence="5">AraC family transcriptional regulator</fullName>
    </submittedName>
</protein>
<evidence type="ECO:0000313" key="6">
    <source>
        <dbReference type="Proteomes" id="UP001500888"/>
    </source>
</evidence>
<keyword evidence="6" id="KW-1185">Reference proteome</keyword>
<dbReference type="PROSITE" id="PS01124">
    <property type="entry name" value="HTH_ARAC_FAMILY_2"/>
    <property type="match status" value="1"/>
</dbReference>
<keyword evidence="2" id="KW-0238">DNA-binding</keyword>
<keyword evidence="1" id="KW-0805">Transcription regulation</keyword>
<dbReference type="InterPro" id="IPR050204">
    <property type="entry name" value="AraC_XylS_family_regulators"/>
</dbReference>
<dbReference type="EMBL" id="BAAAZR010000008">
    <property type="protein sequence ID" value="GAA3813730.1"/>
    <property type="molecule type" value="Genomic_DNA"/>
</dbReference>
<gene>
    <name evidence="5" type="ORF">GCM10022226_38120</name>
</gene>
<dbReference type="InterPro" id="IPR009057">
    <property type="entry name" value="Homeodomain-like_sf"/>
</dbReference>
<evidence type="ECO:0000256" key="3">
    <source>
        <dbReference type="ARBA" id="ARBA00023163"/>
    </source>
</evidence>
<dbReference type="PANTHER" id="PTHR46796">
    <property type="entry name" value="HTH-TYPE TRANSCRIPTIONAL ACTIVATOR RHAS-RELATED"/>
    <property type="match status" value="1"/>
</dbReference>
<feature type="domain" description="HTH araC/xylS-type" evidence="4">
    <location>
        <begin position="151"/>
        <end position="262"/>
    </location>
</feature>
<evidence type="ECO:0000259" key="4">
    <source>
        <dbReference type="PROSITE" id="PS01124"/>
    </source>
</evidence>
<dbReference type="InterPro" id="IPR046532">
    <property type="entry name" value="DUF6597"/>
</dbReference>
<dbReference type="PANTHER" id="PTHR46796:SF15">
    <property type="entry name" value="BLL1074 PROTEIN"/>
    <property type="match status" value="1"/>
</dbReference>
<evidence type="ECO:0000313" key="5">
    <source>
        <dbReference type="EMBL" id="GAA3813730.1"/>
    </source>
</evidence>
<reference evidence="6" key="1">
    <citation type="journal article" date="2019" name="Int. J. Syst. Evol. Microbiol.">
        <title>The Global Catalogue of Microorganisms (GCM) 10K type strain sequencing project: providing services to taxonomists for standard genome sequencing and annotation.</title>
        <authorList>
            <consortium name="The Broad Institute Genomics Platform"/>
            <consortium name="The Broad Institute Genome Sequencing Center for Infectious Disease"/>
            <person name="Wu L."/>
            <person name="Ma J."/>
        </authorList>
    </citation>
    <scope>NUCLEOTIDE SEQUENCE [LARGE SCALE GENOMIC DNA]</scope>
    <source>
        <strain evidence="6">JCM 16908</strain>
    </source>
</reference>
<dbReference type="Pfam" id="PF20240">
    <property type="entry name" value="DUF6597"/>
    <property type="match status" value="1"/>
</dbReference>
<dbReference type="Gene3D" id="1.10.10.60">
    <property type="entry name" value="Homeodomain-like"/>
    <property type="match status" value="1"/>
</dbReference>
<dbReference type="SUPFAM" id="SSF46689">
    <property type="entry name" value="Homeodomain-like"/>
    <property type="match status" value="1"/>
</dbReference>
<accession>A0ABP7IAN9</accession>
<organism evidence="5 6">
    <name type="scientific">Sphaerisporangium flaviroseum</name>
    <dbReference type="NCBI Taxonomy" id="509199"/>
    <lineage>
        <taxon>Bacteria</taxon>
        <taxon>Bacillati</taxon>
        <taxon>Actinomycetota</taxon>
        <taxon>Actinomycetes</taxon>
        <taxon>Streptosporangiales</taxon>
        <taxon>Streptosporangiaceae</taxon>
        <taxon>Sphaerisporangium</taxon>
    </lineage>
</organism>
<proteinExistence type="predicted"/>